<protein>
    <recommendedName>
        <fullName evidence="2">AMP-dependent synthetase/ligase domain-containing protein</fullName>
    </recommendedName>
</protein>
<dbReference type="EMBL" id="KB445559">
    <property type="protein sequence ID" value="EMC93947.1"/>
    <property type="molecule type" value="Genomic_DNA"/>
</dbReference>
<dbReference type="GO" id="GO:0005783">
    <property type="term" value="C:endoplasmic reticulum"/>
    <property type="evidence" value="ECO:0007669"/>
    <property type="project" value="TreeGrafter"/>
</dbReference>
<evidence type="ECO:0000313" key="4">
    <source>
        <dbReference type="Proteomes" id="UP000011761"/>
    </source>
</evidence>
<keyword evidence="4" id="KW-1185">Reference proteome</keyword>
<accession>M2LIF2</accession>
<dbReference type="STRING" id="717646.M2LIF2"/>
<keyword evidence="1" id="KW-0812">Transmembrane</keyword>
<dbReference type="Proteomes" id="UP000011761">
    <property type="component" value="Unassembled WGS sequence"/>
</dbReference>
<dbReference type="GO" id="GO:0016020">
    <property type="term" value="C:membrane"/>
    <property type="evidence" value="ECO:0007669"/>
    <property type="project" value="TreeGrafter"/>
</dbReference>
<sequence>MSNYLEQTDALLASFLSDWGFLTTILAVVIAGLLAYPFLFAEEPDTHPLLLARQSSSAPVRNKNESAAYRSPEVPYGTSLKSGLNVRDAGAPRWASGKDGDLRDVWREVLRGGSVGDDGKEVPKGLVMTVLGREELVEHDITDLSREIGIIGRHLKQAGVKSVAIYLPNGPEYLLTIFSCAFYGLTSVLLPYNQPHPKVFELINSAGADALICAAGNLPLDGVAKECRRLKLLTWVVEKTSRHMDWNGVPGAAEGRLKVSVWHDLVDNQKANASADLPSNDHGDKPGDVVAVWQPTNPAAKPEIVTFTQRNIVAATAALITALPLRQRFTSADLVVPADSFTHTYVLCQTFAALYTHASLAITSVASSGVELSTASRLVSPTVIIASAETLAGLHTKETQGVTTLAQKVGKYSHSQAMEAGRMPTDNLLFQLLAPPSSSAGNTPGKLRLILTSERLGAGSPVLTSTMVSDLRILTRSRICYALTAAQVAGAIAQTNVFDYRRVDGSANSHFGVPLSSVEIRLASKADGEVAGPEPKGEMIVSGPAVSGGQVRLGVRGMIREDGTVAYA</sequence>
<gene>
    <name evidence="3" type="ORF">BAUCODRAFT_214756</name>
</gene>
<evidence type="ECO:0000259" key="2">
    <source>
        <dbReference type="Pfam" id="PF00501"/>
    </source>
</evidence>
<dbReference type="Gene3D" id="3.40.50.12780">
    <property type="entry name" value="N-terminal domain of ligase-like"/>
    <property type="match status" value="1"/>
</dbReference>
<dbReference type="OrthoDB" id="4138492at2759"/>
<dbReference type="Pfam" id="PF00501">
    <property type="entry name" value="AMP-binding"/>
    <property type="match status" value="1"/>
</dbReference>
<dbReference type="RefSeq" id="XP_007678946.1">
    <property type="nucleotide sequence ID" value="XM_007680756.1"/>
</dbReference>
<dbReference type="PANTHER" id="PTHR43272">
    <property type="entry name" value="LONG-CHAIN-FATTY-ACID--COA LIGASE"/>
    <property type="match status" value="1"/>
</dbReference>
<feature type="domain" description="AMP-dependent synthetase/ligase" evidence="2">
    <location>
        <begin position="143"/>
        <end position="549"/>
    </location>
</feature>
<evidence type="ECO:0000256" key="1">
    <source>
        <dbReference type="SAM" id="Phobius"/>
    </source>
</evidence>
<dbReference type="KEGG" id="bcom:BAUCODRAFT_214756"/>
<dbReference type="GeneID" id="19109772"/>
<proteinExistence type="predicted"/>
<keyword evidence="1" id="KW-0472">Membrane</keyword>
<dbReference type="GO" id="GO:0004467">
    <property type="term" value="F:long-chain fatty acid-CoA ligase activity"/>
    <property type="evidence" value="ECO:0007669"/>
    <property type="project" value="TreeGrafter"/>
</dbReference>
<dbReference type="SUPFAM" id="SSF56801">
    <property type="entry name" value="Acetyl-CoA synthetase-like"/>
    <property type="match status" value="1"/>
</dbReference>
<dbReference type="OMA" id="ADWNIYT"/>
<dbReference type="InterPro" id="IPR042099">
    <property type="entry name" value="ANL_N_sf"/>
</dbReference>
<feature type="transmembrane region" description="Helical" evidence="1">
    <location>
        <begin position="20"/>
        <end position="41"/>
    </location>
</feature>
<dbReference type="eggNOG" id="ENOG502RVGM">
    <property type="taxonomic scope" value="Eukaryota"/>
</dbReference>
<name>M2LIF2_BAUPA</name>
<organism evidence="3 4">
    <name type="scientific">Baudoinia panamericana (strain UAMH 10762)</name>
    <name type="common">Angels' share fungus</name>
    <name type="synonym">Baudoinia compniacensis (strain UAMH 10762)</name>
    <dbReference type="NCBI Taxonomy" id="717646"/>
    <lineage>
        <taxon>Eukaryota</taxon>
        <taxon>Fungi</taxon>
        <taxon>Dikarya</taxon>
        <taxon>Ascomycota</taxon>
        <taxon>Pezizomycotina</taxon>
        <taxon>Dothideomycetes</taxon>
        <taxon>Dothideomycetidae</taxon>
        <taxon>Mycosphaerellales</taxon>
        <taxon>Teratosphaeriaceae</taxon>
        <taxon>Baudoinia</taxon>
    </lineage>
</organism>
<evidence type="ECO:0000313" key="3">
    <source>
        <dbReference type="EMBL" id="EMC93947.1"/>
    </source>
</evidence>
<dbReference type="AlphaFoldDB" id="M2LIF2"/>
<keyword evidence="1" id="KW-1133">Transmembrane helix</keyword>
<dbReference type="PANTHER" id="PTHR43272:SF11">
    <property type="entry name" value="AMP-DEPENDENT SYNTHETASE_LIGASE DOMAIN-CONTAINING PROTEIN"/>
    <property type="match status" value="1"/>
</dbReference>
<reference evidence="3 4" key="1">
    <citation type="journal article" date="2012" name="PLoS Pathog.">
        <title>Diverse lifestyles and strategies of plant pathogenesis encoded in the genomes of eighteen Dothideomycetes fungi.</title>
        <authorList>
            <person name="Ohm R.A."/>
            <person name="Feau N."/>
            <person name="Henrissat B."/>
            <person name="Schoch C.L."/>
            <person name="Horwitz B.A."/>
            <person name="Barry K.W."/>
            <person name="Condon B.J."/>
            <person name="Copeland A.C."/>
            <person name="Dhillon B."/>
            <person name="Glaser F."/>
            <person name="Hesse C.N."/>
            <person name="Kosti I."/>
            <person name="LaButti K."/>
            <person name="Lindquist E.A."/>
            <person name="Lucas S."/>
            <person name="Salamov A.A."/>
            <person name="Bradshaw R.E."/>
            <person name="Ciuffetti L."/>
            <person name="Hamelin R.C."/>
            <person name="Kema G.H.J."/>
            <person name="Lawrence C."/>
            <person name="Scott J.A."/>
            <person name="Spatafora J.W."/>
            <person name="Turgeon B.G."/>
            <person name="de Wit P.J.G.M."/>
            <person name="Zhong S."/>
            <person name="Goodwin S.B."/>
            <person name="Grigoriev I.V."/>
        </authorList>
    </citation>
    <scope>NUCLEOTIDE SEQUENCE [LARGE SCALE GENOMIC DNA]</scope>
    <source>
        <strain evidence="3 4">UAMH 10762</strain>
    </source>
</reference>
<dbReference type="HOGENOM" id="CLU_022749_0_0_1"/>
<dbReference type="InterPro" id="IPR000873">
    <property type="entry name" value="AMP-dep_synth/lig_dom"/>
</dbReference>